<dbReference type="PANTHER" id="PTHR23501:SF197">
    <property type="entry name" value="COMD"/>
    <property type="match status" value="1"/>
</dbReference>
<feature type="domain" description="Major facilitator superfamily (MFS) profile" evidence="10">
    <location>
        <begin position="42"/>
        <end position="523"/>
    </location>
</feature>
<evidence type="ECO:0000256" key="5">
    <source>
        <dbReference type="ARBA" id="ARBA00022692"/>
    </source>
</evidence>
<proteinExistence type="inferred from homology"/>
<feature type="transmembrane region" description="Helical" evidence="9">
    <location>
        <begin position="39"/>
        <end position="64"/>
    </location>
</feature>
<evidence type="ECO:0000256" key="3">
    <source>
        <dbReference type="ARBA" id="ARBA00022448"/>
    </source>
</evidence>
<feature type="transmembrane region" description="Helical" evidence="9">
    <location>
        <begin position="227"/>
        <end position="247"/>
    </location>
</feature>
<dbReference type="OrthoDB" id="7375466at2"/>
<feature type="transmembrane region" description="Helical" evidence="9">
    <location>
        <begin position="427"/>
        <end position="446"/>
    </location>
</feature>
<dbReference type="eggNOG" id="COG0477">
    <property type="taxonomic scope" value="Bacteria"/>
</dbReference>
<dbReference type="InterPro" id="IPR011701">
    <property type="entry name" value="MFS"/>
</dbReference>
<dbReference type="GO" id="GO:0022857">
    <property type="term" value="F:transmembrane transporter activity"/>
    <property type="evidence" value="ECO:0007669"/>
    <property type="project" value="InterPro"/>
</dbReference>
<dbReference type="InterPro" id="IPR036259">
    <property type="entry name" value="MFS_trans_sf"/>
</dbReference>
<dbReference type="HOGENOM" id="CLU_000960_22_3_11"/>
<dbReference type="CDD" id="cd17502">
    <property type="entry name" value="MFS_Azr1_MDR_like"/>
    <property type="match status" value="1"/>
</dbReference>
<dbReference type="GO" id="GO:0005886">
    <property type="term" value="C:plasma membrane"/>
    <property type="evidence" value="ECO:0007669"/>
    <property type="project" value="UniProtKB-SubCell"/>
</dbReference>
<dbReference type="NCBIfam" id="TIGR00711">
    <property type="entry name" value="efflux_EmrB"/>
    <property type="match status" value="1"/>
</dbReference>
<evidence type="ECO:0000313" key="11">
    <source>
        <dbReference type="EMBL" id="ADG88033.1"/>
    </source>
</evidence>
<sequence>MTERSPRVSDLSAETAGPGGGGAAARADRRPGYLPHRQILVVLLGVACGMLLAALDQSIVGTALPRIVSELGGLDRLSWVVTAYLLTSTAATPVWGKISDLYGRRIIFQAAIAIFLAGSAFAGLSQSIGQLIASRAIQGLGGGGLMAIAFGIVADVIPPRERGRYQGYFGAVWGTASVAGPLLGGFFADGPGWRWIFLINLPIGIVALAVVSAALRLPLERRRQRVDYLGATVIAAGVACFLLYLDWAGRELGWTAPGALALLAGAVSLASLFVLVELRAFEPILPMRLFRNAVFSVGNLFGFLSGLAMFGGLVFLPVYLQVVQGMSPTVSGLALLPAVLGIFSTSVATGRLMSRTGRYKAFPIAGSAVLIVALWLLSTIGVDTPYWRVAAYAYLFGAGLGCCMQTVVTAVQNAVRRSDIGVATSSTAFFRMMGAAIGTAIMGVVLTDRLTHHMAAEFGGRPPTGPGATAIDVNDVEAIRRLAPPIREHVLAAFSHAIDDVFLVSIPFVAAALVVALFLKEIPLAGRTGGPPGVG</sequence>
<dbReference type="PRINTS" id="PR01036">
    <property type="entry name" value="TCRTETB"/>
</dbReference>
<keyword evidence="6 9" id="KW-1133">Transmembrane helix</keyword>
<feature type="transmembrane region" description="Helical" evidence="9">
    <location>
        <begin position="501"/>
        <end position="519"/>
    </location>
</feature>
<dbReference type="Pfam" id="PF07690">
    <property type="entry name" value="MFS_1"/>
    <property type="match status" value="1"/>
</dbReference>
<organism evidence="11 12">
    <name type="scientific">Thermobispora bispora (strain ATCC 19993 / DSM 43833 / CBS 139.67 / JCM 10125 / KCTC 9307 / NBRC 14880 / R51)</name>
    <dbReference type="NCBI Taxonomy" id="469371"/>
    <lineage>
        <taxon>Bacteria</taxon>
        <taxon>Bacillati</taxon>
        <taxon>Actinomycetota</taxon>
        <taxon>Actinomycetes</taxon>
        <taxon>Streptosporangiales</taxon>
        <taxon>Streptosporangiaceae</taxon>
        <taxon>Thermobispora</taxon>
    </lineage>
</organism>
<dbReference type="Gene3D" id="1.20.1720.10">
    <property type="entry name" value="Multidrug resistance protein D"/>
    <property type="match status" value="1"/>
</dbReference>
<dbReference type="RefSeq" id="WP_013131566.1">
    <property type="nucleotide sequence ID" value="NC_014165.1"/>
</dbReference>
<feature type="transmembrane region" description="Helical" evidence="9">
    <location>
        <begin position="76"/>
        <end position="94"/>
    </location>
</feature>
<dbReference type="InterPro" id="IPR004638">
    <property type="entry name" value="EmrB-like"/>
</dbReference>
<comment type="similarity">
    <text evidence="2">Belongs to the major facilitator superfamily. TCR/Tet family.</text>
</comment>
<protein>
    <submittedName>
        <fullName evidence="11">Drug resistance transporter, EmrB/QacA subfamily</fullName>
    </submittedName>
</protein>
<evidence type="ECO:0000256" key="8">
    <source>
        <dbReference type="SAM" id="MobiDB-lite"/>
    </source>
</evidence>
<feature type="region of interest" description="Disordered" evidence="8">
    <location>
        <begin position="1"/>
        <end position="29"/>
    </location>
</feature>
<dbReference type="AlphaFoldDB" id="D6Y9B3"/>
<evidence type="ECO:0000256" key="4">
    <source>
        <dbReference type="ARBA" id="ARBA00022475"/>
    </source>
</evidence>
<evidence type="ECO:0000256" key="9">
    <source>
        <dbReference type="SAM" id="Phobius"/>
    </source>
</evidence>
<feature type="transmembrane region" description="Helical" evidence="9">
    <location>
        <begin position="106"/>
        <end position="124"/>
    </location>
</feature>
<accession>D6Y9B3</accession>
<dbReference type="PANTHER" id="PTHR23501">
    <property type="entry name" value="MAJOR FACILITATOR SUPERFAMILY"/>
    <property type="match status" value="1"/>
</dbReference>
<evidence type="ECO:0000256" key="6">
    <source>
        <dbReference type="ARBA" id="ARBA00022989"/>
    </source>
</evidence>
<dbReference type="PROSITE" id="PS50850">
    <property type="entry name" value="MFS"/>
    <property type="match status" value="1"/>
</dbReference>
<evidence type="ECO:0000259" key="10">
    <source>
        <dbReference type="PROSITE" id="PS50850"/>
    </source>
</evidence>
<feature type="transmembrane region" description="Helical" evidence="9">
    <location>
        <begin position="193"/>
        <end position="215"/>
    </location>
</feature>
<feature type="transmembrane region" description="Helical" evidence="9">
    <location>
        <begin position="136"/>
        <end position="156"/>
    </location>
</feature>
<feature type="transmembrane region" description="Helical" evidence="9">
    <location>
        <begin position="392"/>
        <end position="415"/>
    </location>
</feature>
<comment type="subcellular location">
    <subcellularLocation>
        <location evidence="1">Cell membrane</location>
        <topology evidence="1">Multi-pass membrane protein</topology>
    </subcellularLocation>
</comment>
<feature type="transmembrane region" description="Helical" evidence="9">
    <location>
        <begin position="293"/>
        <end position="318"/>
    </location>
</feature>
<keyword evidence="7 9" id="KW-0472">Membrane</keyword>
<evidence type="ECO:0000313" key="12">
    <source>
        <dbReference type="Proteomes" id="UP000006640"/>
    </source>
</evidence>
<feature type="transmembrane region" description="Helical" evidence="9">
    <location>
        <begin position="361"/>
        <end position="380"/>
    </location>
</feature>
<dbReference type="EMBL" id="CP001874">
    <property type="protein sequence ID" value="ADG88033.1"/>
    <property type="molecule type" value="Genomic_DNA"/>
</dbReference>
<keyword evidence="12" id="KW-1185">Reference proteome</keyword>
<dbReference type="STRING" id="469371.Tbis_1314"/>
<gene>
    <name evidence="11" type="ordered locus">Tbis_1314</name>
</gene>
<keyword evidence="4" id="KW-1003">Cell membrane</keyword>
<dbReference type="Proteomes" id="UP000006640">
    <property type="component" value="Chromosome"/>
</dbReference>
<evidence type="ECO:0000256" key="2">
    <source>
        <dbReference type="ARBA" id="ARBA00007520"/>
    </source>
</evidence>
<keyword evidence="5 9" id="KW-0812">Transmembrane</keyword>
<dbReference type="FunFam" id="1.20.1720.10:FF:000004">
    <property type="entry name" value="EmrB/QacA family drug resistance transporter"/>
    <property type="match status" value="1"/>
</dbReference>
<evidence type="ECO:0000256" key="1">
    <source>
        <dbReference type="ARBA" id="ARBA00004651"/>
    </source>
</evidence>
<feature type="transmembrane region" description="Helical" evidence="9">
    <location>
        <begin position="168"/>
        <end position="187"/>
    </location>
</feature>
<dbReference type="InterPro" id="IPR020846">
    <property type="entry name" value="MFS_dom"/>
</dbReference>
<reference evidence="11 12" key="1">
    <citation type="submission" date="2010-01" db="EMBL/GenBank/DDBJ databases">
        <title>The complete genome of Thermobispora bispora DSM 43833.</title>
        <authorList>
            <consortium name="US DOE Joint Genome Institute (JGI-PGF)"/>
            <person name="Lucas S."/>
            <person name="Copeland A."/>
            <person name="Lapidus A."/>
            <person name="Glavina del Rio T."/>
            <person name="Dalin E."/>
            <person name="Tice H."/>
            <person name="Bruce D."/>
            <person name="Goodwin L."/>
            <person name="Pitluck S."/>
            <person name="Kyrpides N."/>
            <person name="Mavromatis K."/>
            <person name="Ivanova N."/>
            <person name="Mikhailova N."/>
            <person name="Chertkov O."/>
            <person name="Brettin T."/>
            <person name="Detter J.C."/>
            <person name="Han C."/>
            <person name="Larimer F."/>
            <person name="Land M."/>
            <person name="Hauser L."/>
            <person name="Markowitz V."/>
            <person name="Cheng J.-F."/>
            <person name="Hugenholtz P."/>
            <person name="Woyke T."/>
            <person name="Wu D."/>
            <person name="Jando M."/>
            <person name="Schneider S."/>
            <person name="Klenk H.-P."/>
            <person name="Eisen J.A."/>
        </authorList>
    </citation>
    <scope>NUCLEOTIDE SEQUENCE [LARGE SCALE GENOMIC DNA]</scope>
    <source>
        <strain evidence="12">ATCC 19993 / DSM 43833 / CBS 139.67 / JCM 10125 / KCTC 9307 / NBRC 14880 / R51</strain>
    </source>
</reference>
<dbReference type="SUPFAM" id="SSF103473">
    <property type="entry name" value="MFS general substrate transporter"/>
    <property type="match status" value="1"/>
</dbReference>
<name>D6Y9B3_THEBD</name>
<feature type="transmembrane region" description="Helical" evidence="9">
    <location>
        <begin position="330"/>
        <end position="349"/>
    </location>
</feature>
<feature type="transmembrane region" description="Helical" evidence="9">
    <location>
        <begin position="259"/>
        <end position="281"/>
    </location>
</feature>
<dbReference type="KEGG" id="tbi:Tbis_1314"/>
<keyword evidence="3" id="KW-0813">Transport</keyword>
<evidence type="ECO:0000256" key="7">
    <source>
        <dbReference type="ARBA" id="ARBA00023136"/>
    </source>
</evidence>
<dbReference type="Gene3D" id="1.20.1250.20">
    <property type="entry name" value="MFS general substrate transporter like domains"/>
    <property type="match status" value="1"/>
</dbReference>